<dbReference type="InterPro" id="IPR037523">
    <property type="entry name" value="VOC_core"/>
</dbReference>
<evidence type="ECO:0000313" key="6">
    <source>
        <dbReference type="Proteomes" id="UP000546200"/>
    </source>
</evidence>
<dbReference type="Gene3D" id="3.10.180.10">
    <property type="entry name" value="2,3-Dihydroxybiphenyl 1,2-Dioxygenase, domain 1"/>
    <property type="match status" value="1"/>
</dbReference>
<keyword evidence="5" id="KW-0456">Lyase</keyword>
<keyword evidence="3" id="KW-0046">Antibiotic resistance</keyword>
<feature type="domain" description="VOC" evidence="4">
    <location>
        <begin position="3"/>
        <end position="121"/>
    </location>
</feature>
<dbReference type="GO" id="GO:0046677">
    <property type="term" value="P:response to antibiotic"/>
    <property type="evidence" value="ECO:0007669"/>
    <property type="project" value="UniProtKB-KW"/>
</dbReference>
<sequence>MVVFGRPVPILRSFDEARTRDFYLDFLGFELMFEARFEEWAPLYMGVRHGECVLHLTEHFGDATPGSAIRVAVDDVVGYAAALRAKEHGNCRPGAPSTTPWDTQEVTVTDPSGNRLTFYSEIKRG</sequence>
<dbReference type="InterPro" id="IPR029068">
    <property type="entry name" value="Glyas_Bleomycin-R_OHBP_Dase"/>
</dbReference>
<evidence type="ECO:0000256" key="1">
    <source>
        <dbReference type="ARBA" id="ARBA00011051"/>
    </source>
</evidence>
<comment type="similarity">
    <text evidence="1">Belongs to the bleomycin resistance protein family.</text>
</comment>
<dbReference type="CDD" id="cd08349">
    <property type="entry name" value="BLMA_like"/>
    <property type="match status" value="1"/>
</dbReference>
<dbReference type="SUPFAM" id="SSF54593">
    <property type="entry name" value="Glyoxalase/Bleomycin resistance protein/Dihydroxybiphenyl dioxygenase"/>
    <property type="match status" value="1"/>
</dbReference>
<dbReference type="InterPro" id="IPR000335">
    <property type="entry name" value="Bleomycin-R"/>
</dbReference>
<comment type="caution">
    <text evidence="5">The sequence shown here is derived from an EMBL/GenBank/DDBJ whole genome shotgun (WGS) entry which is preliminary data.</text>
</comment>
<dbReference type="RefSeq" id="WP_184057117.1">
    <property type="nucleotide sequence ID" value="NZ_JACIJK010000005.1"/>
</dbReference>
<dbReference type="GO" id="GO:0016829">
    <property type="term" value="F:lyase activity"/>
    <property type="evidence" value="ECO:0007669"/>
    <property type="project" value="UniProtKB-KW"/>
</dbReference>
<proteinExistence type="inferred from homology"/>
<evidence type="ECO:0000313" key="5">
    <source>
        <dbReference type="EMBL" id="MBB5715120.1"/>
    </source>
</evidence>
<protein>
    <recommendedName>
        <fullName evidence="2">Bleomycin resistance protein</fullName>
    </recommendedName>
</protein>
<evidence type="ECO:0000256" key="3">
    <source>
        <dbReference type="ARBA" id="ARBA00023251"/>
    </source>
</evidence>
<dbReference type="GO" id="GO:0051213">
    <property type="term" value="F:dioxygenase activity"/>
    <property type="evidence" value="ECO:0007669"/>
    <property type="project" value="UniProtKB-KW"/>
</dbReference>
<reference evidence="5 6" key="1">
    <citation type="submission" date="2020-08" db="EMBL/GenBank/DDBJ databases">
        <title>Genomic Encyclopedia of Type Strains, Phase IV (KMG-IV): sequencing the most valuable type-strain genomes for metagenomic binning, comparative biology and taxonomic classification.</title>
        <authorList>
            <person name="Goeker M."/>
        </authorList>
    </citation>
    <scope>NUCLEOTIDE SEQUENCE [LARGE SCALE GENOMIC DNA]</scope>
    <source>
        <strain evidence="5 6">DSM 100044</strain>
    </source>
</reference>
<dbReference type="Proteomes" id="UP000546200">
    <property type="component" value="Unassembled WGS sequence"/>
</dbReference>
<keyword evidence="5" id="KW-0223">Dioxygenase</keyword>
<dbReference type="Pfam" id="PF19581">
    <property type="entry name" value="Glyoxalase_7"/>
    <property type="match status" value="1"/>
</dbReference>
<organism evidence="5 6">
    <name type="scientific">Sphingomonas aerophila</name>
    <dbReference type="NCBI Taxonomy" id="1344948"/>
    <lineage>
        <taxon>Bacteria</taxon>
        <taxon>Pseudomonadati</taxon>
        <taxon>Pseudomonadota</taxon>
        <taxon>Alphaproteobacteria</taxon>
        <taxon>Sphingomonadales</taxon>
        <taxon>Sphingomonadaceae</taxon>
        <taxon>Sphingomonas</taxon>
    </lineage>
</organism>
<dbReference type="EMBL" id="JACIJK010000005">
    <property type="protein sequence ID" value="MBB5715120.1"/>
    <property type="molecule type" value="Genomic_DNA"/>
</dbReference>
<name>A0A7W9BD98_9SPHN</name>
<dbReference type="PROSITE" id="PS51819">
    <property type="entry name" value="VOC"/>
    <property type="match status" value="1"/>
</dbReference>
<evidence type="ECO:0000259" key="4">
    <source>
        <dbReference type="PROSITE" id="PS51819"/>
    </source>
</evidence>
<accession>A0A7W9BD98</accession>
<dbReference type="AlphaFoldDB" id="A0A7W9BD98"/>
<gene>
    <name evidence="5" type="ORF">FHS94_001961</name>
</gene>
<keyword evidence="5" id="KW-0560">Oxidoreductase</keyword>
<keyword evidence="6" id="KW-1185">Reference proteome</keyword>
<evidence type="ECO:0000256" key="2">
    <source>
        <dbReference type="ARBA" id="ARBA00021572"/>
    </source>
</evidence>